<dbReference type="EMBL" id="QURB01000009">
    <property type="protein sequence ID" value="RFC53344.1"/>
    <property type="molecule type" value="Genomic_DNA"/>
</dbReference>
<evidence type="ECO:0000256" key="1">
    <source>
        <dbReference type="ARBA" id="ARBA00004651"/>
    </source>
</evidence>
<feature type="transmembrane region" description="Helical" evidence="6">
    <location>
        <begin position="15"/>
        <end position="37"/>
    </location>
</feature>
<feature type="domain" description="ABC3 transporter permease C-terminal" evidence="7">
    <location>
        <begin position="274"/>
        <end position="374"/>
    </location>
</feature>
<evidence type="ECO:0000259" key="7">
    <source>
        <dbReference type="Pfam" id="PF02687"/>
    </source>
</evidence>
<reference evidence="8 9" key="1">
    <citation type="submission" date="2018-08" db="EMBL/GenBank/DDBJ databases">
        <title>The draft genome squence of Brumimicrobium sp. N62.</title>
        <authorList>
            <person name="Du Z.-J."/>
            <person name="Luo H.-R."/>
        </authorList>
    </citation>
    <scope>NUCLEOTIDE SEQUENCE [LARGE SCALE GENOMIC DNA]</scope>
    <source>
        <strain evidence="8 9">N62</strain>
    </source>
</reference>
<name>A0A3E1EUV4_9FLAO</name>
<gene>
    <name evidence="8" type="ORF">DXU93_13000</name>
</gene>
<sequence length="391" mass="43922">MLKKILFNAQNKSQLIIAMIGAFLGFTFLVTSIHYLIRVNEFGEGEEILGSNTMIIQKKVTNLNTLKLASLDFSAKDIDHLKKQEFTKSLDPIISNNFDVTLQTDSELVPYMRTDVFVQSIKGEFTKIDSDKWKWKPGDQFVPIILPREFLVMLNTFATAKGIPPVSDDLAKSVNFKFTLSAKGKKEKVDVRIVGFTNEVSAILVPSSFMEYGNTNYAKNKAAEITQLMITVKEGLFGEYENYIKRHSIESKANSMVVGKLKSVAGTLFSILIAISVITVFLAGLVLLQYAQLLISKNEYEIKTLLHLGYSPRRIIRSILFYFIKVFALISAASLLTFSLIKLLIDQMLMTGGIQIDSEYTLLSFLAVFIAFGVYTIVNYFNAKRGVLKTL</sequence>
<dbReference type="OrthoDB" id="1011751at2"/>
<comment type="subcellular location">
    <subcellularLocation>
        <location evidence="1">Cell membrane</location>
        <topology evidence="1">Multi-pass membrane protein</topology>
    </subcellularLocation>
</comment>
<keyword evidence="5 6" id="KW-0472">Membrane</keyword>
<evidence type="ECO:0000256" key="5">
    <source>
        <dbReference type="ARBA" id="ARBA00023136"/>
    </source>
</evidence>
<protein>
    <submittedName>
        <fullName evidence="8">ABC transporter permease</fullName>
    </submittedName>
</protein>
<evidence type="ECO:0000256" key="4">
    <source>
        <dbReference type="ARBA" id="ARBA00022989"/>
    </source>
</evidence>
<feature type="transmembrane region" description="Helical" evidence="6">
    <location>
        <begin position="319"/>
        <end position="341"/>
    </location>
</feature>
<evidence type="ECO:0000313" key="9">
    <source>
        <dbReference type="Proteomes" id="UP000257127"/>
    </source>
</evidence>
<evidence type="ECO:0000256" key="6">
    <source>
        <dbReference type="SAM" id="Phobius"/>
    </source>
</evidence>
<evidence type="ECO:0000313" key="8">
    <source>
        <dbReference type="EMBL" id="RFC53344.1"/>
    </source>
</evidence>
<comment type="caution">
    <text evidence="8">The sequence shown here is derived from an EMBL/GenBank/DDBJ whole genome shotgun (WGS) entry which is preliminary data.</text>
</comment>
<evidence type="ECO:0000256" key="3">
    <source>
        <dbReference type="ARBA" id="ARBA00022692"/>
    </source>
</evidence>
<organism evidence="8 9">
    <name type="scientific">Brumimicrobium aurantiacum</name>
    <dbReference type="NCBI Taxonomy" id="1737063"/>
    <lineage>
        <taxon>Bacteria</taxon>
        <taxon>Pseudomonadati</taxon>
        <taxon>Bacteroidota</taxon>
        <taxon>Flavobacteriia</taxon>
        <taxon>Flavobacteriales</taxon>
        <taxon>Crocinitomicaceae</taxon>
        <taxon>Brumimicrobium</taxon>
    </lineage>
</organism>
<dbReference type="InterPro" id="IPR003838">
    <property type="entry name" value="ABC3_permease_C"/>
</dbReference>
<dbReference type="AlphaFoldDB" id="A0A3E1EUV4"/>
<accession>A0A3E1EUV4</accession>
<dbReference type="RefSeq" id="WP_116881736.1">
    <property type="nucleotide sequence ID" value="NZ_QURB01000009.1"/>
</dbReference>
<keyword evidence="9" id="KW-1185">Reference proteome</keyword>
<keyword evidence="3 6" id="KW-0812">Transmembrane</keyword>
<evidence type="ECO:0000256" key="2">
    <source>
        <dbReference type="ARBA" id="ARBA00022475"/>
    </source>
</evidence>
<feature type="transmembrane region" description="Helical" evidence="6">
    <location>
        <begin position="361"/>
        <end position="381"/>
    </location>
</feature>
<keyword evidence="2" id="KW-1003">Cell membrane</keyword>
<dbReference type="Proteomes" id="UP000257127">
    <property type="component" value="Unassembled WGS sequence"/>
</dbReference>
<dbReference type="GO" id="GO:0005886">
    <property type="term" value="C:plasma membrane"/>
    <property type="evidence" value="ECO:0007669"/>
    <property type="project" value="UniProtKB-SubCell"/>
</dbReference>
<dbReference type="Pfam" id="PF02687">
    <property type="entry name" value="FtsX"/>
    <property type="match status" value="1"/>
</dbReference>
<proteinExistence type="predicted"/>
<feature type="transmembrane region" description="Helical" evidence="6">
    <location>
        <begin position="264"/>
        <end position="288"/>
    </location>
</feature>
<keyword evidence="4 6" id="KW-1133">Transmembrane helix</keyword>